<keyword evidence="3" id="KW-1185">Reference proteome</keyword>
<accession>A0AAW1KKQ7</accession>
<dbReference type="EMBL" id="JASPKY010000213">
    <property type="protein sequence ID" value="KAK9720113.1"/>
    <property type="molecule type" value="Genomic_DNA"/>
</dbReference>
<dbReference type="Proteomes" id="UP001458880">
    <property type="component" value="Unassembled WGS sequence"/>
</dbReference>
<feature type="region of interest" description="Disordered" evidence="1">
    <location>
        <begin position="88"/>
        <end position="110"/>
    </location>
</feature>
<comment type="caution">
    <text evidence="2">The sequence shown here is derived from an EMBL/GenBank/DDBJ whole genome shotgun (WGS) entry which is preliminary data.</text>
</comment>
<sequence>MFGRNLRTKFDLLVPRTNEIAENNVLRSTELNKQHRRREFVVGDEVLAKDFSNFTWTSGTVIKRDDDEFLASTVTDRPNPVSQFINHPANEAQRHQAVGEIPDEESQSVK</sequence>
<gene>
    <name evidence="2" type="ORF">QE152_g22277</name>
</gene>
<feature type="compositionally biased region" description="Acidic residues" evidence="1">
    <location>
        <begin position="101"/>
        <end position="110"/>
    </location>
</feature>
<name>A0AAW1KKQ7_POPJA</name>
<protein>
    <submittedName>
        <fullName evidence="2">Uncharacterized protein</fullName>
    </submittedName>
</protein>
<reference evidence="2 3" key="1">
    <citation type="journal article" date="2024" name="BMC Genomics">
        <title>De novo assembly and annotation of Popillia japonica's genome with initial clues to its potential as an invasive pest.</title>
        <authorList>
            <person name="Cucini C."/>
            <person name="Boschi S."/>
            <person name="Funari R."/>
            <person name="Cardaioli E."/>
            <person name="Iannotti N."/>
            <person name="Marturano G."/>
            <person name="Paoli F."/>
            <person name="Bruttini M."/>
            <person name="Carapelli A."/>
            <person name="Frati F."/>
            <person name="Nardi F."/>
        </authorList>
    </citation>
    <scope>NUCLEOTIDE SEQUENCE [LARGE SCALE GENOMIC DNA]</scope>
    <source>
        <strain evidence="2">DMR45628</strain>
    </source>
</reference>
<evidence type="ECO:0000313" key="2">
    <source>
        <dbReference type="EMBL" id="KAK9720113.1"/>
    </source>
</evidence>
<proteinExistence type="predicted"/>
<evidence type="ECO:0000313" key="3">
    <source>
        <dbReference type="Proteomes" id="UP001458880"/>
    </source>
</evidence>
<organism evidence="2 3">
    <name type="scientific">Popillia japonica</name>
    <name type="common">Japanese beetle</name>
    <dbReference type="NCBI Taxonomy" id="7064"/>
    <lineage>
        <taxon>Eukaryota</taxon>
        <taxon>Metazoa</taxon>
        <taxon>Ecdysozoa</taxon>
        <taxon>Arthropoda</taxon>
        <taxon>Hexapoda</taxon>
        <taxon>Insecta</taxon>
        <taxon>Pterygota</taxon>
        <taxon>Neoptera</taxon>
        <taxon>Endopterygota</taxon>
        <taxon>Coleoptera</taxon>
        <taxon>Polyphaga</taxon>
        <taxon>Scarabaeiformia</taxon>
        <taxon>Scarabaeidae</taxon>
        <taxon>Rutelinae</taxon>
        <taxon>Popillia</taxon>
    </lineage>
</organism>
<evidence type="ECO:0000256" key="1">
    <source>
        <dbReference type="SAM" id="MobiDB-lite"/>
    </source>
</evidence>
<dbReference type="AlphaFoldDB" id="A0AAW1KKQ7"/>